<dbReference type="InterPro" id="IPR018881">
    <property type="entry name" value="C2orf69_mit"/>
</dbReference>
<organism evidence="1 2">
    <name type="scientific">Heracleum sosnowskyi</name>
    <dbReference type="NCBI Taxonomy" id="360622"/>
    <lineage>
        <taxon>Eukaryota</taxon>
        <taxon>Viridiplantae</taxon>
        <taxon>Streptophyta</taxon>
        <taxon>Embryophyta</taxon>
        <taxon>Tracheophyta</taxon>
        <taxon>Spermatophyta</taxon>
        <taxon>Magnoliopsida</taxon>
        <taxon>eudicotyledons</taxon>
        <taxon>Gunneridae</taxon>
        <taxon>Pentapetalae</taxon>
        <taxon>asterids</taxon>
        <taxon>campanulids</taxon>
        <taxon>Apiales</taxon>
        <taxon>Apiaceae</taxon>
        <taxon>Apioideae</taxon>
        <taxon>apioid superclade</taxon>
        <taxon>Tordylieae</taxon>
        <taxon>Tordyliinae</taxon>
        <taxon>Heracleum</taxon>
    </lineage>
</organism>
<proteinExistence type="predicted"/>
<dbReference type="PANTHER" id="PTHR31296">
    <property type="entry name" value="UPF0565 PROTEIN C2ORF69"/>
    <property type="match status" value="1"/>
</dbReference>
<comment type="caution">
    <text evidence="1">The sequence shown here is derived from an EMBL/GenBank/DDBJ whole genome shotgun (WGS) entry which is preliminary data.</text>
</comment>
<evidence type="ECO:0000313" key="1">
    <source>
        <dbReference type="EMBL" id="KAK1393945.1"/>
    </source>
</evidence>
<gene>
    <name evidence="1" type="ORF">POM88_013001</name>
</gene>
<dbReference type="Proteomes" id="UP001237642">
    <property type="component" value="Unassembled WGS sequence"/>
</dbReference>
<reference evidence="1" key="2">
    <citation type="submission" date="2023-05" db="EMBL/GenBank/DDBJ databases">
        <authorList>
            <person name="Schelkunov M.I."/>
        </authorList>
    </citation>
    <scope>NUCLEOTIDE SEQUENCE</scope>
    <source>
        <strain evidence="1">Hsosn_3</strain>
        <tissue evidence="1">Leaf</tissue>
    </source>
</reference>
<dbReference type="PANTHER" id="PTHR31296:SF1">
    <property type="entry name" value="MITOCHONDRIAL PROTEIN C2ORF69"/>
    <property type="match status" value="1"/>
</dbReference>
<dbReference type="EMBL" id="JAUIZM010000003">
    <property type="protein sequence ID" value="KAK1393945.1"/>
    <property type="molecule type" value="Genomic_DNA"/>
</dbReference>
<dbReference type="GO" id="GO:0005739">
    <property type="term" value="C:mitochondrion"/>
    <property type="evidence" value="ECO:0007669"/>
    <property type="project" value="TreeGrafter"/>
</dbReference>
<name>A0AAD8MXR3_9APIA</name>
<reference evidence="1" key="1">
    <citation type="submission" date="2023-02" db="EMBL/GenBank/DDBJ databases">
        <title>Genome of toxic invasive species Heracleum sosnowskyi carries increased number of genes despite the absence of recent whole-genome duplications.</title>
        <authorList>
            <person name="Schelkunov M."/>
            <person name="Shtratnikova V."/>
            <person name="Makarenko M."/>
            <person name="Klepikova A."/>
            <person name="Omelchenko D."/>
            <person name="Novikova G."/>
            <person name="Obukhova E."/>
            <person name="Bogdanov V."/>
            <person name="Penin A."/>
            <person name="Logacheva M."/>
        </authorList>
    </citation>
    <scope>NUCLEOTIDE SEQUENCE</scope>
    <source>
        <strain evidence="1">Hsosn_3</strain>
        <tissue evidence="1">Leaf</tissue>
    </source>
</reference>
<protein>
    <submittedName>
        <fullName evidence="1">Uncharacterized protein</fullName>
    </submittedName>
</protein>
<accession>A0AAD8MXR3</accession>
<sequence>MDRWTGIMKVSLNPYSRARYQVAASLCLSSLDTLALPSQNAIFFCGDRVQGTGNPVIEKLSNLETIAEILVSKLGDTTNAWVIEASAFRGPFAVYKDFVPSVDRLGEPQSYDATGFPASKSVVLLLSNFLKEVHLLFSQIVLNILRCLL</sequence>
<evidence type="ECO:0000313" key="2">
    <source>
        <dbReference type="Proteomes" id="UP001237642"/>
    </source>
</evidence>
<dbReference type="AlphaFoldDB" id="A0AAD8MXR3"/>
<keyword evidence="2" id="KW-1185">Reference proteome</keyword>